<evidence type="ECO:0000313" key="3">
    <source>
        <dbReference type="EMBL" id="MEL0630136.1"/>
    </source>
</evidence>
<dbReference type="InterPro" id="IPR011576">
    <property type="entry name" value="Pyridox_Oxase_N"/>
</dbReference>
<dbReference type="RefSeq" id="WP_341598266.1">
    <property type="nucleotide sequence ID" value="NZ_JBAKAZ010000042.1"/>
</dbReference>
<dbReference type="Pfam" id="PF01243">
    <property type="entry name" value="PNPOx_N"/>
    <property type="match status" value="1"/>
</dbReference>
<keyword evidence="1" id="KW-0560">Oxidoreductase</keyword>
<dbReference type="PIRSF" id="PIRSF004633">
    <property type="entry name" value="UCP_PLP_oxd"/>
    <property type="match status" value="1"/>
</dbReference>
<proteinExistence type="predicted"/>
<accession>A0ABU9GSB0</accession>
<protein>
    <submittedName>
        <fullName evidence="3">Heme utilization protein HutZ</fullName>
    </submittedName>
</protein>
<dbReference type="PANTHER" id="PTHR35176:SF6">
    <property type="entry name" value="HEME OXYGENASE HI_0854-RELATED"/>
    <property type="match status" value="1"/>
</dbReference>
<reference evidence="3 4" key="1">
    <citation type="submission" date="2024-02" db="EMBL/GenBank/DDBJ databases">
        <title>Bacteria isolated from the canopy kelp, Nereocystis luetkeana.</title>
        <authorList>
            <person name="Pfister C.A."/>
            <person name="Younker I.T."/>
            <person name="Light S.H."/>
        </authorList>
    </citation>
    <scope>NUCLEOTIDE SEQUENCE [LARGE SCALE GENOMIC DNA]</scope>
    <source>
        <strain evidence="3 4">TI.1.05</strain>
    </source>
</reference>
<dbReference type="NCBIfam" id="TIGR04110">
    <property type="entry name" value="heme_HutZ"/>
    <property type="match status" value="1"/>
</dbReference>
<gene>
    <name evidence="3" type="primary">hutZ</name>
    <name evidence="3" type="ORF">V6256_11025</name>
</gene>
<dbReference type="InterPro" id="IPR052019">
    <property type="entry name" value="F420H2_bilvrd_red/Heme_oxyg"/>
</dbReference>
<dbReference type="Gene3D" id="2.30.110.10">
    <property type="entry name" value="Electron Transport, Fmn-binding Protein, Chain A"/>
    <property type="match status" value="1"/>
</dbReference>
<name>A0ABU9GSB0_9GAMM</name>
<evidence type="ECO:0000256" key="1">
    <source>
        <dbReference type="ARBA" id="ARBA00023002"/>
    </source>
</evidence>
<dbReference type="InterPro" id="IPR014419">
    <property type="entry name" value="HutZ"/>
</dbReference>
<dbReference type="PANTHER" id="PTHR35176">
    <property type="entry name" value="HEME OXYGENASE HI_0854-RELATED"/>
    <property type="match status" value="1"/>
</dbReference>
<evidence type="ECO:0000313" key="4">
    <source>
        <dbReference type="Proteomes" id="UP001369082"/>
    </source>
</evidence>
<dbReference type="SUPFAM" id="SSF50475">
    <property type="entry name" value="FMN-binding split barrel"/>
    <property type="match status" value="1"/>
</dbReference>
<feature type="domain" description="Pyridoxamine 5'-phosphate oxidase N-terminal" evidence="2">
    <location>
        <begin position="25"/>
        <end position="156"/>
    </location>
</feature>
<dbReference type="Proteomes" id="UP001369082">
    <property type="component" value="Unassembled WGS sequence"/>
</dbReference>
<evidence type="ECO:0000259" key="2">
    <source>
        <dbReference type="Pfam" id="PF01243"/>
    </source>
</evidence>
<sequence>MVGHKVVINQDHNEVKKERLQNRLGPEIQAFRDKRLTLQLATIDEQGKPHASYTPFAFDQDGYYILISYIAKHGQNLKENKQISIMMLEDESEAKNLHARKRLTFDSVATELDKTSVEGVAGIEALISRFGEMAVNLSRLNDFYLYRLVPSNGRYVKGFGQAYNVSGNDLVDFLHLDQGHDSGNRKSK</sequence>
<keyword evidence="4" id="KW-1185">Reference proteome</keyword>
<organism evidence="3 4">
    <name type="scientific">Psychromonas aquatilis</name>
    <dbReference type="NCBI Taxonomy" id="2005072"/>
    <lineage>
        <taxon>Bacteria</taxon>
        <taxon>Pseudomonadati</taxon>
        <taxon>Pseudomonadota</taxon>
        <taxon>Gammaproteobacteria</taxon>
        <taxon>Alteromonadales</taxon>
        <taxon>Psychromonadaceae</taxon>
        <taxon>Psychromonas</taxon>
    </lineage>
</organism>
<comment type="caution">
    <text evidence="3">The sequence shown here is derived from an EMBL/GenBank/DDBJ whole genome shotgun (WGS) entry which is preliminary data.</text>
</comment>
<dbReference type="EMBL" id="JBAKAZ010000042">
    <property type="protein sequence ID" value="MEL0630136.1"/>
    <property type="molecule type" value="Genomic_DNA"/>
</dbReference>
<dbReference type="InterPro" id="IPR012349">
    <property type="entry name" value="Split_barrel_FMN-bd"/>
</dbReference>